<name>A0A125BEV9_SHEFR</name>
<dbReference type="RefSeq" id="WP_059743437.1">
    <property type="nucleotide sequence ID" value="NZ_LRDC01000001.1"/>
</dbReference>
<dbReference type="AlphaFoldDB" id="A0A125BEV9"/>
<comment type="caution">
    <text evidence="1">The sequence shown here is derived from an EMBL/GenBank/DDBJ whole genome shotgun (WGS) entry which is preliminary data.</text>
</comment>
<evidence type="ECO:0000313" key="1">
    <source>
        <dbReference type="EMBL" id="KVX03038.1"/>
    </source>
</evidence>
<dbReference type="Proteomes" id="UP000055702">
    <property type="component" value="Unassembled WGS sequence"/>
</dbReference>
<organism evidence="1">
    <name type="scientific">Shewanella frigidimarina</name>
    <dbReference type="NCBI Taxonomy" id="56812"/>
    <lineage>
        <taxon>Bacteria</taxon>
        <taxon>Pseudomonadati</taxon>
        <taxon>Pseudomonadota</taxon>
        <taxon>Gammaproteobacteria</taxon>
        <taxon>Alteromonadales</taxon>
        <taxon>Shewanellaceae</taxon>
        <taxon>Shewanella</taxon>
    </lineage>
</organism>
<reference evidence="1 2" key="1">
    <citation type="submission" date="2016-01" db="EMBL/GenBank/DDBJ databases">
        <title>Draft genome of the antarctic isolate Shewanella frigidimarina Ag06-30.</title>
        <authorList>
            <person name="Parmeciano Di Noto G."/>
            <person name="Vazquez S."/>
            <person name="Mac Cormack W."/>
            <person name="Iriarte A."/>
            <person name="Quiroga C."/>
        </authorList>
    </citation>
    <scope>NUCLEOTIDE SEQUENCE [LARGE SCALE GENOMIC DNA]</scope>
    <source>
        <strain evidence="1 2">Ag06-30</strain>
    </source>
</reference>
<gene>
    <name evidence="1" type="ORF">AWJ07_00205</name>
</gene>
<proteinExistence type="predicted"/>
<accession>A0A125BEV9</accession>
<evidence type="ECO:0000313" key="2">
    <source>
        <dbReference type="Proteomes" id="UP000055702"/>
    </source>
</evidence>
<dbReference type="EMBL" id="LRDC01000001">
    <property type="protein sequence ID" value="KVX03038.1"/>
    <property type="molecule type" value="Genomic_DNA"/>
</dbReference>
<protein>
    <submittedName>
        <fullName evidence="1">Uncharacterized protein</fullName>
    </submittedName>
</protein>
<sequence length="327" mass="37374">MDCFVTESANLLNLLDVDEFPNYHEISVDDSLLIFPAVWLTVSNDWEGIHQYLLDTPDGWMDNLLLSRLLLISQPCLSQPALAVKHLLISRHTIEYHDAYPQLSQLLAIWHMKDDTPGNIAMGMSVDKKLVGDPSLIDSIMTEAETLQFRLLKTHSTLRERTQSAQSLPWDEYNAVMQAATEEGSSFVSTYTEYLMLAAAILMQLKPDSPIIKDIALSCPPYCLLYQNLGELFLMRTLLTYCYRQQGKAFLWANLDKIIPEHLLWTLARSQTTISDVISIKSAFMDKYKLQGYFPGANSALDVYEKYFDLIINRKSTRTSYDHLKDI</sequence>